<evidence type="ECO:0000313" key="3">
    <source>
        <dbReference type="Proteomes" id="UP001183420"/>
    </source>
</evidence>
<dbReference type="EMBL" id="JAVREM010000013">
    <property type="protein sequence ID" value="MDT0319366.1"/>
    <property type="molecule type" value="Genomic_DNA"/>
</dbReference>
<feature type="compositionally biased region" description="Pro residues" evidence="1">
    <location>
        <begin position="413"/>
        <end position="435"/>
    </location>
</feature>
<feature type="compositionally biased region" description="Low complexity" evidence="1">
    <location>
        <begin position="270"/>
        <end position="279"/>
    </location>
</feature>
<dbReference type="RefSeq" id="WP_311598629.1">
    <property type="nucleotide sequence ID" value="NZ_JAVREM010000013.1"/>
</dbReference>
<feature type="compositionally biased region" description="Pro residues" evidence="1">
    <location>
        <begin position="240"/>
        <end position="259"/>
    </location>
</feature>
<protein>
    <submittedName>
        <fullName evidence="2">Uncharacterized protein</fullName>
    </submittedName>
</protein>
<feature type="compositionally biased region" description="Low complexity" evidence="1">
    <location>
        <begin position="222"/>
        <end position="239"/>
    </location>
</feature>
<organism evidence="2 3">
    <name type="scientific">Streptomyces millisiae</name>
    <dbReference type="NCBI Taxonomy" id="3075542"/>
    <lineage>
        <taxon>Bacteria</taxon>
        <taxon>Bacillati</taxon>
        <taxon>Actinomycetota</taxon>
        <taxon>Actinomycetes</taxon>
        <taxon>Kitasatosporales</taxon>
        <taxon>Streptomycetaceae</taxon>
        <taxon>Streptomyces</taxon>
    </lineage>
</organism>
<feature type="region of interest" description="Disordered" evidence="1">
    <location>
        <begin position="291"/>
        <end position="374"/>
    </location>
</feature>
<gene>
    <name evidence="2" type="ORF">RNC47_13560</name>
</gene>
<sequence>MPPLQRTVGELGLVVDPGGFRGSLGTWRNAALTGTLGHLVGPEAPSGLVHGVAEPSQAPPAVSREVDEGLPAPRRRHFSAPPAAPEGRPVQRVVAAEPPPRFGPLTSASASPSETWGRRRLSPVRADVLATPEPPSPATPVLPDTSVAGESRPVQRVVAAEPPEPARPPGGFGLGRPLAGLPPTAQRRPAADTGGPSSSPVPEPHTAPEPPTESGPEPVPESGPEQPVPASRPLLGDDPLPLPEAAAPPEPSVHRPPVPLQRAPATPGEPARVPVPAGPLAPLVAQRSLPLFSAPAPPPEAGRPAPPAGPAPELRVVPVRWAAPGDSPAAPATPVQRTAVPPTTAARTGPAPPPSMPAPTPTPMSVQRATPTAAAPLDAGAVAVAAGVARRMPDGSVVFHAPAVQRQEQADPPTAPEPPPEPPPEPLPAPPPEPPGAESTAGVGDPAAAAASVPPAATPEAGAAGQDGAPSGGPSGAPPVSDELVRALFAPLSRLLRAELRLERERAGFLIDTRH</sequence>
<feature type="compositionally biased region" description="Pro residues" evidence="1">
    <location>
        <begin position="199"/>
        <end position="221"/>
    </location>
</feature>
<feature type="compositionally biased region" description="Pro residues" evidence="1">
    <location>
        <begin position="350"/>
        <end position="362"/>
    </location>
</feature>
<feature type="compositionally biased region" description="Pro residues" evidence="1">
    <location>
        <begin position="295"/>
        <end position="310"/>
    </location>
</feature>
<reference evidence="3" key="1">
    <citation type="submission" date="2023-07" db="EMBL/GenBank/DDBJ databases">
        <title>30 novel species of actinomycetes from the DSMZ collection.</title>
        <authorList>
            <person name="Nouioui I."/>
        </authorList>
    </citation>
    <scope>NUCLEOTIDE SEQUENCE [LARGE SCALE GENOMIC DNA]</scope>
    <source>
        <strain evidence="3">DSM 44918</strain>
    </source>
</reference>
<comment type="caution">
    <text evidence="2">The sequence shown here is derived from an EMBL/GenBank/DDBJ whole genome shotgun (WGS) entry which is preliminary data.</text>
</comment>
<proteinExistence type="predicted"/>
<keyword evidence="3" id="KW-1185">Reference proteome</keyword>
<name>A0ABU2LP60_9ACTN</name>
<evidence type="ECO:0000256" key="1">
    <source>
        <dbReference type="SAM" id="MobiDB-lite"/>
    </source>
</evidence>
<feature type="compositionally biased region" description="Low complexity" evidence="1">
    <location>
        <begin position="363"/>
        <end position="374"/>
    </location>
</feature>
<dbReference type="Proteomes" id="UP001183420">
    <property type="component" value="Unassembled WGS sequence"/>
</dbReference>
<feature type="region of interest" description="Disordered" evidence="1">
    <location>
        <begin position="96"/>
        <end position="279"/>
    </location>
</feature>
<accession>A0ABU2LP60</accession>
<evidence type="ECO:0000313" key="2">
    <source>
        <dbReference type="EMBL" id="MDT0319366.1"/>
    </source>
</evidence>
<feature type="compositionally biased region" description="Low complexity" evidence="1">
    <location>
        <begin position="152"/>
        <end position="161"/>
    </location>
</feature>
<feature type="region of interest" description="Disordered" evidence="1">
    <location>
        <begin position="398"/>
        <end position="481"/>
    </location>
</feature>
<feature type="compositionally biased region" description="Low complexity" evidence="1">
    <location>
        <begin position="436"/>
        <end position="469"/>
    </location>
</feature>
<feature type="compositionally biased region" description="Low complexity" evidence="1">
    <location>
        <begin position="328"/>
        <end position="349"/>
    </location>
</feature>